<dbReference type="OrthoDB" id="785441at2759"/>
<name>A0A803LAY0_CHEQI</name>
<dbReference type="GeneID" id="110728232"/>
<feature type="compositionally biased region" description="Basic and acidic residues" evidence="1">
    <location>
        <begin position="107"/>
        <end position="117"/>
    </location>
</feature>
<evidence type="ECO:0000313" key="2">
    <source>
        <dbReference type="EnsemblPlants" id="AUR62009019-RA:cds"/>
    </source>
</evidence>
<dbReference type="RefSeq" id="XP_021763590.1">
    <property type="nucleotide sequence ID" value="XM_021907898.1"/>
</dbReference>
<organism evidence="2 3">
    <name type="scientific">Chenopodium quinoa</name>
    <name type="common">Quinoa</name>
    <dbReference type="NCBI Taxonomy" id="63459"/>
    <lineage>
        <taxon>Eukaryota</taxon>
        <taxon>Viridiplantae</taxon>
        <taxon>Streptophyta</taxon>
        <taxon>Embryophyta</taxon>
        <taxon>Tracheophyta</taxon>
        <taxon>Spermatophyta</taxon>
        <taxon>Magnoliopsida</taxon>
        <taxon>eudicotyledons</taxon>
        <taxon>Gunneridae</taxon>
        <taxon>Pentapetalae</taxon>
        <taxon>Caryophyllales</taxon>
        <taxon>Chenopodiaceae</taxon>
        <taxon>Chenopodioideae</taxon>
        <taxon>Atripliceae</taxon>
        <taxon>Chenopodium</taxon>
    </lineage>
</organism>
<dbReference type="AlphaFoldDB" id="A0A803LAY0"/>
<dbReference type="Gramene" id="AUR62009019-RA">
    <property type="protein sequence ID" value="AUR62009019-RA:cds"/>
    <property type="gene ID" value="AUR62009019"/>
</dbReference>
<protein>
    <submittedName>
        <fullName evidence="2">Uncharacterized protein</fullName>
    </submittedName>
</protein>
<dbReference type="Proteomes" id="UP000596660">
    <property type="component" value="Unplaced"/>
</dbReference>
<reference evidence="2" key="2">
    <citation type="submission" date="2021-03" db="UniProtKB">
        <authorList>
            <consortium name="EnsemblPlants"/>
        </authorList>
    </citation>
    <scope>IDENTIFICATION</scope>
</reference>
<accession>A0A803LAY0</accession>
<evidence type="ECO:0000313" key="3">
    <source>
        <dbReference type="Proteomes" id="UP000596660"/>
    </source>
</evidence>
<sequence>MATLQKFKFLATQCAVIGSPTRSPTTSPVIHIRRRKTLRMLLGGRGNSTSAFNRRFIHHSNRRVDSPGRPKLADQKSASEKENNLGARLKLKDLFVSSSPSPSPTKVPEHEEDEQRRLLPATGGSGVGDGGLAAARRVGSGGVRPFSATLRQRLLMRRAWRPVLVAIPEQSP</sequence>
<dbReference type="PANTHER" id="PTHR34542">
    <property type="entry name" value="OS08G0359900 PROTEIN"/>
    <property type="match status" value="1"/>
</dbReference>
<dbReference type="KEGG" id="cqi:110728232"/>
<dbReference type="OMA" id="TSAFRYK"/>
<reference evidence="2" key="1">
    <citation type="journal article" date="2017" name="Nature">
        <title>The genome of Chenopodium quinoa.</title>
        <authorList>
            <person name="Jarvis D.E."/>
            <person name="Ho Y.S."/>
            <person name="Lightfoot D.J."/>
            <person name="Schmoeckel S.M."/>
            <person name="Li B."/>
            <person name="Borm T.J.A."/>
            <person name="Ohyanagi H."/>
            <person name="Mineta K."/>
            <person name="Michell C.T."/>
            <person name="Saber N."/>
            <person name="Kharbatia N.M."/>
            <person name="Rupper R.R."/>
            <person name="Sharp A.R."/>
            <person name="Dally N."/>
            <person name="Boughton B.A."/>
            <person name="Woo Y.H."/>
            <person name="Gao G."/>
            <person name="Schijlen E.G.W.M."/>
            <person name="Guo X."/>
            <person name="Momin A.A."/>
            <person name="Negrao S."/>
            <person name="Al-Babili S."/>
            <person name="Gehring C."/>
            <person name="Roessner U."/>
            <person name="Jung C."/>
            <person name="Murphy K."/>
            <person name="Arold S.T."/>
            <person name="Gojobori T."/>
            <person name="van der Linden C.G."/>
            <person name="van Loo E.N."/>
            <person name="Jellen E.N."/>
            <person name="Maughan P.J."/>
            <person name="Tester M."/>
        </authorList>
    </citation>
    <scope>NUCLEOTIDE SEQUENCE [LARGE SCALE GENOMIC DNA]</scope>
    <source>
        <strain evidence="2">cv. PI 614886</strain>
    </source>
</reference>
<feature type="compositionally biased region" description="Basic and acidic residues" evidence="1">
    <location>
        <begin position="62"/>
        <end position="83"/>
    </location>
</feature>
<keyword evidence="3" id="KW-1185">Reference proteome</keyword>
<dbReference type="PANTHER" id="PTHR34542:SF1">
    <property type="entry name" value="OS08G0359900 PROTEIN"/>
    <property type="match status" value="1"/>
</dbReference>
<feature type="region of interest" description="Disordered" evidence="1">
    <location>
        <begin position="44"/>
        <end position="132"/>
    </location>
</feature>
<proteinExistence type="predicted"/>
<dbReference type="EnsemblPlants" id="AUR62009019-RA">
    <property type="protein sequence ID" value="AUR62009019-RA:cds"/>
    <property type="gene ID" value="AUR62009019"/>
</dbReference>
<gene>
    <name evidence="2" type="primary">LOC110728232</name>
</gene>
<evidence type="ECO:0000256" key="1">
    <source>
        <dbReference type="SAM" id="MobiDB-lite"/>
    </source>
</evidence>